<sequence>MTKLKVNLLGKFAITYMVLLVMALAVVYALYFKHKEMKMLGYEVQEVQMPTIWLLREFEVLLFESQNTGIAHDKIANKYSTLKKEYKNLVAVIGKDESSEKFLNTFEALLISREELIKLLTVSESGTSELTSISVDNIKRKIENRVSNIKKMLEGVIQAQERKVSSVVVEMERADDVLVVLVILLLLIFIIGCLLSLYHVREKLYKPLTQLRNIIVAISEGKLVNADFKIGQDQVMTNALVNLINDLKERTAFAVAIGNGNYDNDIELRSEDDGMSRALLEMKENLKRNAKEEKQRNWIVSGLAQFADIIRSKTDLKLLANSIISEMVKYTNSNQGALFIVEGNDEGDAYLKMAACYAWDKKRFVDKEIQLGEGLTGECWQEGEPIFITQVPQEYVHITSGLGEATPGCVFIAPLKVNEDTYGILELATFRPYEEYEREFILKVSENIASAIFSAKMNTQTQNLLELSQQQAEEMRASEEELRQNMEELQSTQEAAERRNVELERAGIQAEAQKQSMSRMLEKLKEKEKQSDEQRQQLRVQGEELLQNMEKLRVTQEAAEKRNAELERSNAQAEAQKQTMSKMLERLRQKENEKQEQTEQLKAQEEVLRQNMEELQRAQEVANKKNLELERANAQAEAQKQSMARIISKLRETERQNKEQAKELRAQEGALRQSMEELLAVQEEKERARKVEESKSVEVQKKLTQELVAKLKTAEEEVKRLRSMNQSQN</sequence>
<dbReference type="InterPro" id="IPR029016">
    <property type="entry name" value="GAF-like_dom_sf"/>
</dbReference>
<feature type="transmembrane region" description="Helical" evidence="2">
    <location>
        <begin position="177"/>
        <end position="198"/>
    </location>
</feature>
<organism evidence="4 5">
    <name type="scientific">Fulvivirga marina</name>
    <dbReference type="NCBI Taxonomy" id="2494733"/>
    <lineage>
        <taxon>Bacteria</taxon>
        <taxon>Pseudomonadati</taxon>
        <taxon>Bacteroidota</taxon>
        <taxon>Cytophagia</taxon>
        <taxon>Cytophagales</taxon>
        <taxon>Fulvivirgaceae</taxon>
        <taxon>Fulvivirga</taxon>
    </lineage>
</organism>
<protein>
    <submittedName>
        <fullName evidence="4">GAF domain-containing protein</fullName>
    </submittedName>
</protein>
<evidence type="ECO:0000256" key="2">
    <source>
        <dbReference type="SAM" id="Phobius"/>
    </source>
</evidence>
<feature type="transmembrane region" description="Helical" evidence="2">
    <location>
        <begin position="12"/>
        <end position="32"/>
    </location>
</feature>
<dbReference type="Gene3D" id="3.30.450.40">
    <property type="match status" value="1"/>
</dbReference>
<feature type="compositionally biased region" description="Basic and acidic residues" evidence="1">
    <location>
        <begin position="475"/>
        <end position="486"/>
    </location>
</feature>
<feature type="compositionally biased region" description="Basic and acidic residues" evidence="1">
    <location>
        <begin position="652"/>
        <end position="666"/>
    </location>
</feature>
<feature type="compositionally biased region" description="Basic and acidic residues" evidence="1">
    <location>
        <begin position="495"/>
        <end position="505"/>
    </location>
</feature>
<keyword evidence="2" id="KW-1133">Transmembrane helix</keyword>
<dbReference type="EMBL" id="JAEUGD010000043">
    <property type="protein sequence ID" value="MBL6447433.1"/>
    <property type="molecule type" value="Genomic_DNA"/>
</dbReference>
<dbReference type="Pfam" id="PF13185">
    <property type="entry name" value="GAF_2"/>
    <property type="match status" value="1"/>
</dbReference>
<feature type="region of interest" description="Disordered" evidence="1">
    <location>
        <begin position="652"/>
        <end position="671"/>
    </location>
</feature>
<evidence type="ECO:0000259" key="3">
    <source>
        <dbReference type="SMART" id="SM00065"/>
    </source>
</evidence>
<keyword evidence="5" id="KW-1185">Reference proteome</keyword>
<feature type="region of interest" description="Disordered" evidence="1">
    <location>
        <begin position="475"/>
        <end position="536"/>
    </location>
</feature>
<dbReference type="SUPFAM" id="SSF55781">
    <property type="entry name" value="GAF domain-like"/>
    <property type="match status" value="1"/>
</dbReference>
<name>A0A937FYP7_9BACT</name>
<feature type="domain" description="GAF" evidence="3">
    <location>
        <begin position="315"/>
        <end position="462"/>
    </location>
</feature>
<gene>
    <name evidence="4" type="ORF">JMN32_14035</name>
</gene>
<accession>A0A937FYP7</accession>
<evidence type="ECO:0000313" key="5">
    <source>
        <dbReference type="Proteomes" id="UP000614216"/>
    </source>
</evidence>
<feature type="region of interest" description="Disordered" evidence="1">
    <location>
        <begin position="564"/>
        <end position="601"/>
    </location>
</feature>
<reference evidence="4" key="1">
    <citation type="submission" date="2021-01" db="EMBL/GenBank/DDBJ databases">
        <title>Fulvivirga kasyanovii gen. nov., sp nov., a novel member of the phylum Bacteroidetes isolated from seawater in a mussel farm.</title>
        <authorList>
            <person name="Zhao L.-H."/>
            <person name="Wang Z.-J."/>
        </authorList>
    </citation>
    <scope>NUCLEOTIDE SEQUENCE</scope>
    <source>
        <strain evidence="4">29W222</strain>
    </source>
</reference>
<feature type="compositionally biased region" description="Basic and acidic residues" evidence="1">
    <location>
        <begin position="583"/>
        <end position="601"/>
    </location>
</feature>
<dbReference type="AlphaFoldDB" id="A0A937FYP7"/>
<keyword evidence="2" id="KW-0812">Transmembrane</keyword>
<evidence type="ECO:0000256" key="1">
    <source>
        <dbReference type="SAM" id="MobiDB-lite"/>
    </source>
</evidence>
<evidence type="ECO:0000313" key="4">
    <source>
        <dbReference type="EMBL" id="MBL6447433.1"/>
    </source>
</evidence>
<feature type="compositionally biased region" description="Basic and acidic residues" evidence="1">
    <location>
        <begin position="520"/>
        <end position="536"/>
    </location>
</feature>
<dbReference type="Proteomes" id="UP000614216">
    <property type="component" value="Unassembled WGS sequence"/>
</dbReference>
<proteinExistence type="predicted"/>
<dbReference type="InterPro" id="IPR003018">
    <property type="entry name" value="GAF"/>
</dbReference>
<keyword evidence="2" id="KW-0472">Membrane</keyword>
<dbReference type="SMART" id="SM00065">
    <property type="entry name" value="GAF"/>
    <property type="match status" value="1"/>
</dbReference>
<dbReference type="RefSeq" id="WP_202856970.1">
    <property type="nucleotide sequence ID" value="NZ_JAEUGD010000043.1"/>
</dbReference>
<comment type="caution">
    <text evidence="4">The sequence shown here is derived from an EMBL/GenBank/DDBJ whole genome shotgun (WGS) entry which is preliminary data.</text>
</comment>
<feature type="compositionally biased region" description="Polar residues" evidence="1">
    <location>
        <begin position="569"/>
        <end position="581"/>
    </location>
</feature>